<dbReference type="SUPFAM" id="SSF56112">
    <property type="entry name" value="Protein kinase-like (PK-like)"/>
    <property type="match status" value="1"/>
</dbReference>
<dbReference type="Gene3D" id="3.40.50.410">
    <property type="entry name" value="von Willebrand factor, type A domain"/>
    <property type="match status" value="1"/>
</dbReference>
<dbReference type="Pfam" id="PF02816">
    <property type="entry name" value="Alpha_kinase"/>
    <property type="match status" value="1"/>
</dbReference>
<evidence type="ECO:0000256" key="1">
    <source>
        <dbReference type="ARBA" id="ARBA00022527"/>
    </source>
</evidence>
<evidence type="ECO:0000313" key="6">
    <source>
        <dbReference type="Proteomes" id="UP000233469"/>
    </source>
</evidence>
<proteinExistence type="predicted"/>
<evidence type="ECO:0000256" key="2">
    <source>
        <dbReference type="ARBA" id="ARBA00022679"/>
    </source>
</evidence>
<dbReference type="SMART" id="SM00811">
    <property type="entry name" value="Alpha_kinase"/>
    <property type="match status" value="1"/>
</dbReference>
<evidence type="ECO:0000259" key="4">
    <source>
        <dbReference type="PROSITE" id="PS51158"/>
    </source>
</evidence>
<sequence>MLYLGDEVPQQIAYSKRLKFCADETNTFSFEEKPIIADIKSSNTISTTSIPSSFASDLEKLNLTEERLKRYVDETENLSSGTTITSNTEVTFLREKAISKTLNNIKLSMKVDLCFVLDCTGSMRRHIAAARDCILQVTNYIKHTNPNFELRVGFCGYRDHNDKTRRLKLLEFTDQYEQFTKYMKSVSAFSSLIKDDLPEDVLGGLNAAITQLDWKSSTRVLLHIVDYPPHGRRFSNIRDKYPNGDPYGLTAESVLKMMQSKNILYFFGRITSHTDTMLQIFHNIIGEFPGFDLVGRDPIKLIEKFIKATSSSITYVVSLTSTIGSSSKDIYTLQRKKLDMNPNEPNWNILPLQEGVVMWYHILNTLEELKDPNYFNKSNLFSKSLSFEIASQLFSAGVKKYAYFALDMPTKKMYKRFNTNTGVITELRPTLEAFVHFTYEYTKGYLVVCDLQGIEHNDEFLLTDPAIHCINPLRFGRTNFGKEGIK</sequence>
<evidence type="ECO:0000256" key="3">
    <source>
        <dbReference type="ARBA" id="ARBA00022777"/>
    </source>
</evidence>
<dbReference type="AlphaFoldDB" id="A0A2N1NM43"/>
<keyword evidence="3" id="KW-0418">Kinase</keyword>
<comment type="caution">
    <text evidence="5">The sequence shown here is derived from an EMBL/GenBank/DDBJ whole genome shotgun (WGS) entry which is preliminary data.</text>
</comment>
<gene>
    <name evidence="5" type="ORF">RhiirC2_774184</name>
</gene>
<reference evidence="5 6" key="2">
    <citation type="submission" date="2017-10" db="EMBL/GenBank/DDBJ databases">
        <title>Extensive intraspecific genome diversity in a model arbuscular mycorrhizal fungus.</title>
        <authorList>
            <person name="Chen E.C.H."/>
            <person name="Morin E."/>
            <person name="Baudet D."/>
            <person name="Noel J."/>
            <person name="Ndikumana S."/>
            <person name="Charron P."/>
            <person name="St-Onge C."/>
            <person name="Giorgi J."/>
            <person name="Grigoriev I.V."/>
            <person name="Roux C."/>
            <person name="Martin F.M."/>
            <person name="Corradi N."/>
        </authorList>
    </citation>
    <scope>NUCLEOTIDE SEQUENCE [LARGE SCALE GENOMIC DNA]</scope>
    <source>
        <strain evidence="5 6">C2</strain>
    </source>
</reference>
<dbReference type="EMBL" id="LLXL01000275">
    <property type="protein sequence ID" value="PKK74938.1"/>
    <property type="molecule type" value="Genomic_DNA"/>
</dbReference>
<dbReference type="PROSITE" id="PS51158">
    <property type="entry name" value="ALPHA_KINASE"/>
    <property type="match status" value="1"/>
</dbReference>
<keyword evidence="2" id="KW-0808">Transferase</keyword>
<dbReference type="InterPro" id="IPR011009">
    <property type="entry name" value="Kinase-like_dom_sf"/>
</dbReference>
<dbReference type="Proteomes" id="UP000233469">
    <property type="component" value="Unassembled WGS sequence"/>
</dbReference>
<dbReference type="VEuPathDB" id="FungiDB:RhiirA1_518145"/>
<dbReference type="GO" id="GO:0005524">
    <property type="term" value="F:ATP binding"/>
    <property type="evidence" value="ECO:0007669"/>
    <property type="project" value="InterPro"/>
</dbReference>
<keyword evidence="1" id="KW-0723">Serine/threonine-protein kinase</keyword>
<dbReference type="Gene3D" id="3.20.200.10">
    <property type="entry name" value="MHCK/EF2 kinase"/>
    <property type="match status" value="1"/>
</dbReference>
<dbReference type="PANTHER" id="PTHR47763">
    <property type="entry name" value="ALPHA-PROTEIN KINASE VWKA"/>
    <property type="match status" value="1"/>
</dbReference>
<organism evidence="5 6">
    <name type="scientific">Rhizophagus irregularis</name>
    <dbReference type="NCBI Taxonomy" id="588596"/>
    <lineage>
        <taxon>Eukaryota</taxon>
        <taxon>Fungi</taxon>
        <taxon>Fungi incertae sedis</taxon>
        <taxon>Mucoromycota</taxon>
        <taxon>Glomeromycotina</taxon>
        <taxon>Glomeromycetes</taxon>
        <taxon>Glomerales</taxon>
        <taxon>Glomeraceae</taxon>
        <taxon>Rhizophagus</taxon>
    </lineage>
</organism>
<dbReference type="PANTHER" id="PTHR47763:SF4">
    <property type="entry name" value="ALPHA-PROTEIN KINASE VWKA"/>
    <property type="match status" value="1"/>
</dbReference>
<protein>
    <recommendedName>
        <fullName evidence="4">Alpha-type protein kinase domain-containing protein</fullName>
    </recommendedName>
</protein>
<dbReference type="InterPro" id="IPR052969">
    <property type="entry name" value="Thr-specific_kinase-like"/>
</dbReference>
<dbReference type="InterPro" id="IPR036465">
    <property type="entry name" value="vWFA_dom_sf"/>
</dbReference>
<dbReference type="GO" id="GO:0004674">
    <property type="term" value="F:protein serine/threonine kinase activity"/>
    <property type="evidence" value="ECO:0007669"/>
    <property type="project" value="UniProtKB-KW"/>
</dbReference>
<name>A0A2N1NM43_9GLOM</name>
<dbReference type="VEuPathDB" id="FungiDB:RhiirFUN_013382"/>
<reference evidence="5 6" key="1">
    <citation type="submission" date="2016-04" db="EMBL/GenBank/DDBJ databases">
        <title>Genome analyses suggest a sexual origin of heterokaryosis in a supposedly ancient asexual fungus.</title>
        <authorList>
            <person name="Ropars J."/>
            <person name="Sedzielewska K."/>
            <person name="Noel J."/>
            <person name="Charron P."/>
            <person name="Farinelli L."/>
            <person name="Marton T."/>
            <person name="Kruger M."/>
            <person name="Pelin A."/>
            <person name="Brachmann A."/>
            <person name="Corradi N."/>
        </authorList>
    </citation>
    <scope>NUCLEOTIDE SEQUENCE [LARGE SCALE GENOMIC DNA]</scope>
    <source>
        <strain evidence="5 6">C2</strain>
    </source>
</reference>
<accession>A0A2N1NM43</accession>
<evidence type="ECO:0000313" key="5">
    <source>
        <dbReference type="EMBL" id="PKK74938.1"/>
    </source>
</evidence>
<dbReference type="InterPro" id="IPR004166">
    <property type="entry name" value="a-kinase_dom"/>
</dbReference>
<feature type="domain" description="Alpha-type protein kinase" evidence="4">
    <location>
        <begin position="250"/>
        <end position="486"/>
    </location>
</feature>
<dbReference type="SUPFAM" id="SSF53300">
    <property type="entry name" value="vWA-like"/>
    <property type="match status" value="1"/>
</dbReference>